<reference evidence="2 3" key="1">
    <citation type="submission" date="2016-06" db="EMBL/GenBank/DDBJ databases">
        <authorList>
            <person name="Kjaerup R.B."/>
            <person name="Dalgaard T.S."/>
            <person name="Juul-Madsen H.R."/>
        </authorList>
    </citation>
    <scope>NUCLEOTIDE SEQUENCE [LARGE SCALE GENOMIC DNA]</scope>
    <source>
        <strain evidence="2 3">E2464</strain>
    </source>
</reference>
<sequence>MSRDRFWSGWRRNRGGTDASPGAGPRALNDLLKQVEKATQVRRSGLDQVLAELKLHRDAATDAELRSALAWLCNAVTRFGHNPTATRAREVTMAADAVRRAPAG</sequence>
<name>A0A1A2SC38_9MYCO</name>
<protein>
    <submittedName>
        <fullName evidence="2">Uncharacterized protein</fullName>
    </submittedName>
</protein>
<dbReference type="Proteomes" id="UP000093861">
    <property type="component" value="Unassembled WGS sequence"/>
</dbReference>
<gene>
    <name evidence="2" type="ORF">A5685_02740</name>
</gene>
<dbReference type="AlphaFoldDB" id="A0A1A2SC38"/>
<accession>A0A1A2SC38</accession>
<evidence type="ECO:0000256" key="1">
    <source>
        <dbReference type="SAM" id="MobiDB-lite"/>
    </source>
</evidence>
<proteinExistence type="predicted"/>
<dbReference type="EMBL" id="LZJS01000079">
    <property type="protein sequence ID" value="OBH61585.1"/>
    <property type="molecule type" value="Genomic_DNA"/>
</dbReference>
<comment type="caution">
    <text evidence="2">The sequence shown here is derived from an EMBL/GenBank/DDBJ whole genome shotgun (WGS) entry which is preliminary data.</text>
</comment>
<evidence type="ECO:0000313" key="3">
    <source>
        <dbReference type="Proteomes" id="UP000093861"/>
    </source>
</evidence>
<organism evidence="2 3">
    <name type="scientific">Mycobacterium colombiense</name>
    <dbReference type="NCBI Taxonomy" id="339268"/>
    <lineage>
        <taxon>Bacteria</taxon>
        <taxon>Bacillati</taxon>
        <taxon>Actinomycetota</taxon>
        <taxon>Actinomycetes</taxon>
        <taxon>Mycobacteriales</taxon>
        <taxon>Mycobacteriaceae</taxon>
        <taxon>Mycobacterium</taxon>
        <taxon>Mycobacterium avium complex (MAC)</taxon>
    </lineage>
</organism>
<feature type="region of interest" description="Disordered" evidence="1">
    <location>
        <begin position="1"/>
        <end position="25"/>
    </location>
</feature>
<evidence type="ECO:0000313" key="2">
    <source>
        <dbReference type="EMBL" id="OBH61585.1"/>
    </source>
</evidence>